<evidence type="ECO:0000256" key="1">
    <source>
        <dbReference type="SAM" id="MobiDB-lite"/>
    </source>
</evidence>
<dbReference type="Proteomes" id="UP000054053">
    <property type="component" value="Unassembled WGS sequence"/>
</dbReference>
<gene>
    <name evidence="2" type="ORF">UVI_02000770</name>
</gene>
<proteinExistence type="predicted"/>
<organism evidence="2 3">
    <name type="scientific">Ustilaginoidea virens</name>
    <name type="common">Rice false smut fungus</name>
    <name type="synonym">Villosiclava virens</name>
    <dbReference type="NCBI Taxonomy" id="1159556"/>
    <lineage>
        <taxon>Eukaryota</taxon>
        <taxon>Fungi</taxon>
        <taxon>Dikarya</taxon>
        <taxon>Ascomycota</taxon>
        <taxon>Pezizomycotina</taxon>
        <taxon>Sordariomycetes</taxon>
        <taxon>Hypocreomycetidae</taxon>
        <taxon>Hypocreales</taxon>
        <taxon>Clavicipitaceae</taxon>
        <taxon>Ustilaginoidea</taxon>
    </lineage>
</organism>
<evidence type="ECO:0000313" key="2">
    <source>
        <dbReference type="EMBL" id="GAO17496.1"/>
    </source>
</evidence>
<feature type="compositionally biased region" description="Basic and acidic residues" evidence="1">
    <location>
        <begin position="21"/>
        <end position="36"/>
    </location>
</feature>
<protein>
    <submittedName>
        <fullName evidence="2">Uncharacterized protein</fullName>
    </submittedName>
</protein>
<dbReference type="AlphaFoldDB" id="A0A1B5L228"/>
<reference evidence="3" key="1">
    <citation type="journal article" date="2016" name="Genome Announc.">
        <title>Genome sequence of Ustilaginoidea virens IPU010, a rice pathogenic fungus causing false smut.</title>
        <authorList>
            <person name="Kumagai T."/>
            <person name="Ishii T."/>
            <person name="Terai G."/>
            <person name="Umemura M."/>
            <person name="Machida M."/>
            <person name="Asai K."/>
        </authorList>
    </citation>
    <scope>NUCLEOTIDE SEQUENCE [LARGE SCALE GENOMIC DNA]</scope>
    <source>
        <strain evidence="3">IPU010</strain>
    </source>
</reference>
<name>A0A1B5L228_USTVR</name>
<dbReference type="EMBL" id="BBTG02000001">
    <property type="protein sequence ID" value="GAO17496.1"/>
    <property type="molecule type" value="Genomic_DNA"/>
</dbReference>
<sequence>MCGIEANAGAEHQPRFFGQLERGEAEMREPVTNDNDGQKRALGTVWYFLMRQMYFDGDVDGFCAGLKQ</sequence>
<accession>A0A1B5L228</accession>
<comment type="caution">
    <text evidence="2">The sequence shown here is derived from an EMBL/GenBank/DDBJ whole genome shotgun (WGS) entry which is preliminary data.</text>
</comment>
<feature type="region of interest" description="Disordered" evidence="1">
    <location>
        <begin position="1"/>
        <end position="36"/>
    </location>
</feature>
<evidence type="ECO:0000313" key="3">
    <source>
        <dbReference type="Proteomes" id="UP000054053"/>
    </source>
</evidence>